<evidence type="ECO:0000313" key="5">
    <source>
        <dbReference type="Proteomes" id="UP000484547"/>
    </source>
</evidence>
<proteinExistence type="predicted"/>
<dbReference type="Proteomes" id="UP000484547">
    <property type="component" value="Unassembled WGS sequence"/>
</dbReference>
<reference evidence="4 5" key="2">
    <citation type="journal article" date="2019" name="Nat. Med.">
        <title>A library of human gut bacterial isolates paired with longitudinal multiomics data enables mechanistic microbiome research.</title>
        <authorList>
            <person name="Poyet M."/>
            <person name="Groussin M."/>
            <person name="Gibbons S.M."/>
            <person name="Avila-Pacheco J."/>
            <person name="Jiang X."/>
            <person name="Kearney S.M."/>
            <person name="Perrotta A.R."/>
            <person name="Berdy B."/>
            <person name="Zhao S."/>
            <person name="Lieberman T.D."/>
            <person name="Swanson P.K."/>
            <person name="Smith M."/>
            <person name="Roesemann S."/>
            <person name="Alexander J.E."/>
            <person name="Rich S.A."/>
            <person name="Livny J."/>
            <person name="Vlamakis H."/>
            <person name="Clish C."/>
            <person name="Bullock K."/>
            <person name="Deik A."/>
            <person name="Scott J."/>
            <person name="Pierce K.A."/>
            <person name="Xavier R.J."/>
            <person name="Alm E.J."/>
        </authorList>
    </citation>
    <scope>NUCLEOTIDE SEQUENCE [LARGE SCALE GENOMIC DNA]</scope>
    <source>
        <strain evidence="2 5">BIOML-A13</strain>
        <strain evidence="3 4">BIOML-A3</strain>
    </source>
</reference>
<protein>
    <submittedName>
        <fullName evidence="1">Uncharacterized protein</fullName>
    </submittedName>
</protein>
<name>A0A3G9HCP4_9FIRM</name>
<dbReference type="RefSeq" id="WP_021717714.1">
    <property type="nucleotide sequence ID" value="NZ_AP019004.1"/>
</dbReference>
<dbReference type="EMBL" id="WNBW01000002">
    <property type="protein sequence ID" value="MTU03800.1"/>
    <property type="molecule type" value="Genomic_DNA"/>
</dbReference>
<dbReference type="EMBL" id="CBDS010000052">
    <property type="protein sequence ID" value="CDB45687.1"/>
    <property type="molecule type" value="Genomic_DNA"/>
</dbReference>
<organism evidence="1">
    <name type="scientific">Phascolarctobacterium faecium</name>
    <dbReference type="NCBI Taxonomy" id="33025"/>
    <lineage>
        <taxon>Bacteria</taxon>
        <taxon>Bacillati</taxon>
        <taxon>Bacillota</taxon>
        <taxon>Negativicutes</taxon>
        <taxon>Acidaminococcales</taxon>
        <taxon>Acidaminococcaceae</taxon>
        <taxon>Phascolarctobacterium</taxon>
    </lineage>
</organism>
<comment type="caution">
    <text evidence="1">The sequence shown here is derived from an EMBL/GenBank/DDBJ whole genome shotgun (WGS) entry which is preliminary data.</text>
</comment>
<keyword evidence="4" id="KW-1185">Reference proteome</keyword>
<accession>A0A3G9HCP4</accession>
<accession>R6J5S2</accession>
<reference evidence="1" key="1">
    <citation type="submission" date="2012-11" db="EMBL/GenBank/DDBJ databases">
        <title>Dependencies among metagenomic species, viruses, plasmids and units of genetic variation.</title>
        <authorList>
            <person name="Nielsen H.B."/>
            <person name="Almeida M."/>
            <person name="Juncker A.S."/>
            <person name="Rasmussen S."/>
            <person name="Li J."/>
            <person name="Sunagawa S."/>
            <person name="Plichta D."/>
            <person name="Gautier L."/>
            <person name="Le Chatelier E."/>
            <person name="Peletier E."/>
            <person name="Bonde I."/>
            <person name="Nielsen T."/>
            <person name="Manichanh C."/>
            <person name="Arumugam M."/>
            <person name="Batto J."/>
            <person name="Santos M.B.Q.D."/>
            <person name="Blom N."/>
            <person name="Borruel N."/>
            <person name="Burgdorf K.S."/>
            <person name="Boumezbeur F."/>
            <person name="Casellas F."/>
            <person name="Dore J."/>
            <person name="Guarner F."/>
            <person name="Hansen T."/>
            <person name="Hildebrand F."/>
            <person name="Kaas R.S."/>
            <person name="Kennedy S."/>
            <person name="Kristiansen K."/>
            <person name="Kultima J.R."/>
            <person name="Leonard P."/>
            <person name="Levenez F."/>
            <person name="Lund O."/>
            <person name="Moumen B."/>
            <person name="Le Paslier D."/>
            <person name="Pons N."/>
            <person name="Pedersen O."/>
            <person name="Prifti E."/>
            <person name="Qin J."/>
            <person name="Raes J."/>
            <person name="Tap J."/>
            <person name="Tims S."/>
            <person name="Ussery D.W."/>
            <person name="Yamada T."/>
            <person name="MetaHit consortium"/>
            <person name="Renault P."/>
            <person name="Sicheritz-Ponten T."/>
            <person name="Bork P."/>
            <person name="Wang J."/>
            <person name="Brunak S."/>
            <person name="Ehrlich S.D."/>
        </authorList>
    </citation>
    <scope>NUCLEOTIDE SEQUENCE [LARGE SCALE GENOMIC DNA]</scope>
</reference>
<dbReference type="Proteomes" id="UP000443070">
    <property type="component" value="Unassembled WGS sequence"/>
</dbReference>
<evidence type="ECO:0000313" key="2">
    <source>
        <dbReference type="EMBL" id="MTT75738.1"/>
    </source>
</evidence>
<sequence>MNKQLGKKILLVLAAVMVMILLSSFKMQNEGDRSFKKIVLNKNKSVEYTVDVGKMGLLKYWLEPNVFSVALRCQTEDDTLKLRCETEGVDAIISQGSKKGIWKKLKSEDVLVKRSKNTVPINLEIAVPSKNIYRRNVQEGKIKIWNQDELYSVINLKIVNSRYQ</sequence>
<evidence type="ECO:0000313" key="4">
    <source>
        <dbReference type="Proteomes" id="UP000443070"/>
    </source>
</evidence>
<evidence type="ECO:0000313" key="3">
    <source>
        <dbReference type="EMBL" id="MTU03800.1"/>
    </source>
</evidence>
<evidence type="ECO:0000313" key="1">
    <source>
        <dbReference type="EMBL" id="CDB45687.1"/>
    </source>
</evidence>
<dbReference type="EMBL" id="WNBM01000002">
    <property type="protein sequence ID" value="MTT75738.1"/>
    <property type="molecule type" value="Genomic_DNA"/>
</dbReference>
<dbReference type="AlphaFoldDB" id="A0A3G9HCP4"/>
<gene>
    <name evidence="1" type="ORF">BN533_00812</name>
    <name evidence="2" type="ORF">GMD11_05570</name>
    <name evidence="3" type="ORF">GMD18_05215</name>
</gene>
<dbReference type="GeneID" id="49405961"/>
<dbReference type="OrthoDB" id="9982352at2"/>